<gene>
    <name evidence="1" type="ORF">CQZ99_21950</name>
</gene>
<sequence length="150" mass="16342">MSFGSDMGEVSTSSDGFKAELIVEDQMPIPISFDKLELESYIEGYQIIIRLGIEDNPGSKNELTLEAGQLKLSPAMTYSIGPDSMPIKASFGWEGLVDSLPSSYWGSLTVNSLSTDEKGKTAIKVSFSIEWETKDGKEMTLNGSELQLST</sequence>
<protein>
    <submittedName>
        <fullName evidence="1">Uncharacterized protein</fullName>
    </submittedName>
</protein>
<comment type="caution">
    <text evidence="1">The sequence shown here is derived from an EMBL/GenBank/DDBJ whole genome shotgun (WGS) entry which is preliminary data.</text>
</comment>
<dbReference type="EMBL" id="PCQL01000028">
    <property type="protein sequence ID" value="PRC13157.1"/>
    <property type="molecule type" value="Genomic_DNA"/>
</dbReference>
<accession>A0A2S9EDS3</accession>
<keyword evidence="2" id="KW-1185">Reference proteome</keyword>
<proteinExistence type="predicted"/>
<name>A0A2S9EDS3_9PSED</name>
<dbReference type="AlphaFoldDB" id="A0A2S9EDS3"/>
<reference evidence="1 2" key="1">
    <citation type="submission" date="2017-09" db="EMBL/GenBank/DDBJ databases">
        <title>Genomic, metabolic, and phenotypic characteristics of bacterial isolates from the natural microbiome of the model nematode Caenorhabditis elegans.</title>
        <authorList>
            <person name="Zimmermann J."/>
            <person name="Obeng N."/>
            <person name="Yang W."/>
            <person name="Obeng O."/>
            <person name="Kissoyan K."/>
            <person name="Pees B."/>
            <person name="Dirksen P."/>
            <person name="Hoppner M."/>
            <person name="Franke A."/>
            <person name="Rosenstiel P."/>
            <person name="Leippe M."/>
            <person name="Dierking K."/>
            <person name="Kaleta C."/>
            <person name="Schulenburg H."/>
        </authorList>
    </citation>
    <scope>NUCLEOTIDE SEQUENCE [LARGE SCALE GENOMIC DNA]</scope>
    <source>
        <strain evidence="1 2">MYb117</strain>
    </source>
</reference>
<organism evidence="1 2">
    <name type="scientific">Pseudomonas poae</name>
    <dbReference type="NCBI Taxonomy" id="200451"/>
    <lineage>
        <taxon>Bacteria</taxon>
        <taxon>Pseudomonadati</taxon>
        <taxon>Pseudomonadota</taxon>
        <taxon>Gammaproteobacteria</taxon>
        <taxon>Pseudomonadales</taxon>
        <taxon>Pseudomonadaceae</taxon>
        <taxon>Pseudomonas</taxon>
    </lineage>
</organism>
<evidence type="ECO:0000313" key="1">
    <source>
        <dbReference type="EMBL" id="PRC13157.1"/>
    </source>
</evidence>
<evidence type="ECO:0000313" key="2">
    <source>
        <dbReference type="Proteomes" id="UP000238045"/>
    </source>
</evidence>
<dbReference type="RefSeq" id="WP_105698674.1">
    <property type="nucleotide sequence ID" value="NZ_CP159260.1"/>
</dbReference>
<dbReference type="Proteomes" id="UP000238045">
    <property type="component" value="Unassembled WGS sequence"/>
</dbReference>